<evidence type="ECO:0000313" key="9">
    <source>
        <dbReference type="Proteomes" id="UP001157126"/>
    </source>
</evidence>
<dbReference type="Pfam" id="PF22590">
    <property type="entry name" value="Cas3-like_C_2"/>
    <property type="match status" value="1"/>
</dbReference>
<feature type="region of interest" description="Disordered" evidence="6">
    <location>
        <begin position="769"/>
        <end position="788"/>
    </location>
</feature>
<dbReference type="InterPro" id="IPR006483">
    <property type="entry name" value="CRISPR-assoc_Cas3_HD"/>
</dbReference>
<keyword evidence="5" id="KW-0051">Antiviral defense</keyword>
<dbReference type="Proteomes" id="UP001157126">
    <property type="component" value="Unassembled WGS sequence"/>
</dbReference>
<gene>
    <name evidence="8" type="ORF">GCM10025883_32650</name>
</gene>
<evidence type="ECO:0000256" key="2">
    <source>
        <dbReference type="ARBA" id="ARBA00022801"/>
    </source>
</evidence>
<keyword evidence="2" id="KW-0378">Hydrolase</keyword>
<dbReference type="SUPFAM" id="SSF52540">
    <property type="entry name" value="P-loop containing nucleoside triphosphate hydrolases"/>
    <property type="match status" value="1"/>
</dbReference>
<evidence type="ECO:0000256" key="3">
    <source>
        <dbReference type="ARBA" id="ARBA00022806"/>
    </source>
</evidence>
<dbReference type="RefSeq" id="WP_284304789.1">
    <property type="nucleotide sequence ID" value="NZ_BSUO01000001.1"/>
</dbReference>
<dbReference type="EMBL" id="BSUO01000001">
    <property type="protein sequence ID" value="GMA41220.1"/>
    <property type="molecule type" value="Genomic_DNA"/>
</dbReference>
<keyword evidence="4" id="KW-0067">ATP-binding</keyword>
<name>A0ABQ6IV23_9MICO</name>
<dbReference type="InterPro" id="IPR027417">
    <property type="entry name" value="P-loop_NTPase"/>
</dbReference>
<reference evidence="9" key="1">
    <citation type="journal article" date="2019" name="Int. J. Syst. Evol. Microbiol.">
        <title>The Global Catalogue of Microorganisms (GCM) 10K type strain sequencing project: providing services to taxonomists for standard genome sequencing and annotation.</title>
        <authorList>
            <consortium name="The Broad Institute Genomics Platform"/>
            <consortium name="The Broad Institute Genome Sequencing Center for Infectious Disease"/>
            <person name="Wu L."/>
            <person name="Ma J."/>
        </authorList>
    </citation>
    <scope>NUCLEOTIDE SEQUENCE [LARGE SCALE GENOMIC DNA]</scope>
    <source>
        <strain evidence="9">NBRC 113072</strain>
    </source>
</reference>
<dbReference type="InterPro" id="IPR013444">
    <property type="entry name" value="Helicase_Cas3_CRISPR-ass_Anaes"/>
</dbReference>
<dbReference type="PROSITE" id="PS51643">
    <property type="entry name" value="HD_CAS3"/>
    <property type="match status" value="1"/>
</dbReference>
<dbReference type="InterPro" id="IPR054712">
    <property type="entry name" value="Cas3-like_dom"/>
</dbReference>
<sequence>MEPLNWDDFPAFFASVHGGARPFAWQTRLLDAVHETGEWPDLVAAPTGAGKGALATHHVFLNAMSAGSGLRVPRRLVTVVNRRGLVDSLHQRAEDIAAALVEAPAGSLLWRVRERLRTLSPRPDAPPLAVVELRGGIPPRRGWVDDPEVCSVISATPDMWGSRVLFRGYGSGRFARPREAGLLAYDAVMALDETHLNRQIALTARRVRQLEAPYASVIGVPRLQVVELSATPPVDADIAPETVVRVEPSDLDVDPVLEARLTTPKPVRYVESPSWPAVGRPSAAHIEALVKETQTVRNHCDFTEGSASTVGCFVNRVDTAVHVADGLRRRGLRVEVWVGRMRPYDLLKLRKERPGLFSTEGDTSVDVLVATQTVEVGVDIDLAGLVTELASGSAIAQRAGRINRLGRRSTAPIHVMGPGREHDIARDCPPYHHEELESARRWLLGREQTPEGLAPYAVVADPPPDARRARPVYERLERGDSEKLAMTSDAAFVDPELSLWLRDDLRSEADPVFVVPRALHGLADEVAQSLLSVTPVVPLEVFPASVREGRALVERLLSGDEHEASRAFLVEGADVSPISGTEDVRPGAVIVVDATHPLVSGHVVTSGVPLQRVDPTFWHDTVPPHAGPDVGVVHRPGQVGPDDVDWCEYLTDLDADAALHEYAAVKGDVWELTLPPRTLQAEGEPLPWVVARPKVEVAADDEARQEWSRSSQVALDIHQNAVGQRAFALATAMALPPEMAETVREAGLHHDDGKVAPFFQAILRGHEPGVGEKPLAKSGTTARDGQRRRRAQVMPAGWRHEQWSVVRAVEQGVTDPLTMRLIGASHGRGRAGFPHTTGDLLTGLEADRRVAEALFDRGEWDALIDETHARYGVWGCAYLEAILRAADCQISGEGS</sequence>
<feature type="domain" description="HD Cas3-type" evidence="7">
    <location>
        <begin position="708"/>
        <end position="890"/>
    </location>
</feature>
<evidence type="ECO:0000313" key="8">
    <source>
        <dbReference type="EMBL" id="GMA41220.1"/>
    </source>
</evidence>
<dbReference type="NCBIfam" id="TIGR02621">
    <property type="entry name" value="cas3_GSU0051"/>
    <property type="match status" value="1"/>
</dbReference>
<evidence type="ECO:0000256" key="4">
    <source>
        <dbReference type="ARBA" id="ARBA00022840"/>
    </source>
</evidence>
<dbReference type="Gene3D" id="3.40.50.300">
    <property type="entry name" value="P-loop containing nucleotide triphosphate hydrolases"/>
    <property type="match status" value="2"/>
</dbReference>
<keyword evidence="1" id="KW-0547">Nucleotide-binding</keyword>
<evidence type="ECO:0000259" key="7">
    <source>
        <dbReference type="PROSITE" id="PS51643"/>
    </source>
</evidence>
<keyword evidence="9" id="KW-1185">Reference proteome</keyword>
<organism evidence="8 9">
    <name type="scientific">Mobilicoccus caccae</name>
    <dbReference type="NCBI Taxonomy" id="1859295"/>
    <lineage>
        <taxon>Bacteria</taxon>
        <taxon>Bacillati</taxon>
        <taxon>Actinomycetota</taxon>
        <taxon>Actinomycetes</taxon>
        <taxon>Micrococcales</taxon>
        <taxon>Dermatophilaceae</taxon>
        <taxon>Mobilicoccus</taxon>
    </lineage>
</organism>
<evidence type="ECO:0000256" key="5">
    <source>
        <dbReference type="ARBA" id="ARBA00023118"/>
    </source>
</evidence>
<protein>
    <recommendedName>
        <fullName evidence="7">HD Cas3-type domain-containing protein</fullName>
    </recommendedName>
</protein>
<keyword evidence="3" id="KW-0347">Helicase</keyword>
<evidence type="ECO:0000256" key="6">
    <source>
        <dbReference type="SAM" id="MobiDB-lite"/>
    </source>
</evidence>
<proteinExistence type="predicted"/>
<comment type="caution">
    <text evidence="8">The sequence shown here is derived from an EMBL/GenBank/DDBJ whole genome shotgun (WGS) entry which is preliminary data.</text>
</comment>
<accession>A0ABQ6IV23</accession>
<evidence type="ECO:0000256" key="1">
    <source>
        <dbReference type="ARBA" id="ARBA00022741"/>
    </source>
</evidence>